<comment type="caution">
    <text evidence="1">The sequence shown here is derived from an EMBL/GenBank/DDBJ whole genome shotgun (WGS) entry which is preliminary data.</text>
</comment>
<evidence type="ECO:0000313" key="2">
    <source>
        <dbReference type="Proteomes" id="UP000276133"/>
    </source>
</evidence>
<dbReference type="Proteomes" id="UP000276133">
    <property type="component" value="Unassembled WGS sequence"/>
</dbReference>
<proteinExistence type="predicted"/>
<sequence>MCLSFKKWFLGINEKLNIYKCLIRSTLEYAAPILVLNENNIQRFQGIQYKALQIIHKEKPKCSSSYLHHLSQKEPVYDSLFKLGENFFEKNITSANPLVLELLDNLIHTQYGKTPIEMLYIIR</sequence>
<gene>
    <name evidence="1" type="ORF">BpHYR1_031952</name>
</gene>
<keyword evidence="2" id="KW-1185">Reference proteome</keyword>
<dbReference type="EMBL" id="REGN01002090">
    <property type="protein sequence ID" value="RNA30374.1"/>
    <property type="molecule type" value="Genomic_DNA"/>
</dbReference>
<accession>A0A3M7S3J3</accession>
<reference evidence="1 2" key="1">
    <citation type="journal article" date="2018" name="Sci. Rep.">
        <title>Genomic signatures of local adaptation to the degree of environmental predictability in rotifers.</title>
        <authorList>
            <person name="Franch-Gras L."/>
            <person name="Hahn C."/>
            <person name="Garcia-Roger E.M."/>
            <person name="Carmona M.J."/>
            <person name="Serra M."/>
            <person name="Gomez A."/>
        </authorList>
    </citation>
    <scope>NUCLEOTIDE SEQUENCE [LARGE SCALE GENOMIC DNA]</scope>
    <source>
        <strain evidence="1">HYR1</strain>
    </source>
</reference>
<protein>
    <submittedName>
        <fullName evidence="1">Uncharacterized protein</fullName>
    </submittedName>
</protein>
<name>A0A3M7S3J3_BRAPC</name>
<organism evidence="1 2">
    <name type="scientific">Brachionus plicatilis</name>
    <name type="common">Marine rotifer</name>
    <name type="synonym">Brachionus muelleri</name>
    <dbReference type="NCBI Taxonomy" id="10195"/>
    <lineage>
        <taxon>Eukaryota</taxon>
        <taxon>Metazoa</taxon>
        <taxon>Spiralia</taxon>
        <taxon>Gnathifera</taxon>
        <taxon>Rotifera</taxon>
        <taxon>Eurotatoria</taxon>
        <taxon>Monogononta</taxon>
        <taxon>Pseudotrocha</taxon>
        <taxon>Ploima</taxon>
        <taxon>Brachionidae</taxon>
        <taxon>Brachionus</taxon>
    </lineage>
</organism>
<dbReference type="AlphaFoldDB" id="A0A3M7S3J3"/>
<dbReference type="OrthoDB" id="10420509at2759"/>
<evidence type="ECO:0000313" key="1">
    <source>
        <dbReference type="EMBL" id="RNA30374.1"/>
    </source>
</evidence>